<dbReference type="HAMAP" id="MF_04144">
    <property type="entry name" value="TERL_LAMBDA"/>
    <property type="match status" value="1"/>
</dbReference>
<accession>A0A418VXK4</accession>
<evidence type="ECO:0000313" key="5">
    <source>
        <dbReference type="Proteomes" id="UP000283458"/>
    </source>
</evidence>
<dbReference type="GO" id="GO:0016887">
    <property type="term" value="F:ATP hydrolysis activity"/>
    <property type="evidence" value="ECO:0007669"/>
    <property type="project" value="InterPro"/>
</dbReference>
<dbReference type="RefSeq" id="WP_119831965.1">
    <property type="nucleotide sequence ID" value="NZ_QYUL01000002.1"/>
</dbReference>
<feature type="domain" description="Terminase large subunit GpA endonuclease" evidence="3">
    <location>
        <begin position="294"/>
        <end position="568"/>
    </location>
</feature>
<dbReference type="InterPro" id="IPR027417">
    <property type="entry name" value="P-loop_NTPase"/>
</dbReference>
<comment type="caution">
    <text evidence="4">The sequence shown here is derived from an EMBL/GenBank/DDBJ whole genome shotgun (WGS) entry which is preliminary data.</text>
</comment>
<feature type="domain" description="Phage terminase large subunit GpA ATPase" evidence="2">
    <location>
        <begin position="38"/>
        <end position="284"/>
    </location>
</feature>
<dbReference type="EMBL" id="QYUL01000002">
    <property type="protein sequence ID" value="RJF81882.1"/>
    <property type="molecule type" value="Genomic_DNA"/>
</dbReference>
<dbReference type="InterPro" id="IPR046453">
    <property type="entry name" value="GpA_ATPase"/>
</dbReference>
<dbReference type="GO" id="GO:0004519">
    <property type="term" value="F:endonuclease activity"/>
    <property type="evidence" value="ECO:0007669"/>
    <property type="project" value="InterPro"/>
</dbReference>
<evidence type="ECO:0000259" key="2">
    <source>
        <dbReference type="Pfam" id="PF05876"/>
    </source>
</evidence>
<keyword evidence="5" id="KW-1185">Reference proteome</keyword>
<dbReference type="InterPro" id="IPR008866">
    <property type="entry name" value="Phage_lambda_GpA-like"/>
</dbReference>
<evidence type="ECO:0000256" key="1">
    <source>
        <dbReference type="SAM" id="MobiDB-lite"/>
    </source>
</evidence>
<gene>
    <name evidence="4" type="ORF">D3877_17445</name>
</gene>
<dbReference type="InterPro" id="IPR046454">
    <property type="entry name" value="GpA_endonuclease"/>
</dbReference>
<organism evidence="4 5">
    <name type="scientific">Azospirillum cavernae</name>
    <dbReference type="NCBI Taxonomy" id="2320860"/>
    <lineage>
        <taxon>Bacteria</taxon>
        <taxon>Pseudomonadati</taxon>
        <taxon>Pseudomonadota</taxon>
        <taxon>Alphaproteobacteria</taxon>
        <taxon>Rhodospirillales</taxon>
        <taxon>Azospirillaceae</taxon>
        <taxon>Azospirillum</taxon>
    </lineage>
</organism>
<dbReference type="Pfam" id="PF05876">
    <property type="entry name" value="GpA_ATPase"/>
    <property type="match status" value="1"/>
</dbReference>
<dbReference type="Gene3D" id="3.40.50.300">
    <property type="entry name" value="P-loop containing nucleotide triphosphate hydrolases"/>
    <property type="match status" value="1"/>
</dbReference>
<sequence>MPDDAAWVWRTIAAAIRPEPALLVSEWADKHRVLPPTSAEPGRWRTSRVPYMRGVMDALSTGSPFERVVMMKGAQIAATECGNNWLGYIIQHAPGTTLCVLPSLDDVKKNVATRIEPLIESSPVLSALVAKPTGRRAANSMMRKAFPGGYLVFTGATSPKGLRSTPARYLFLDEVDGFPGDAGKEGDPVALAEQRTVTFRGRRKIFLCSTPTIKGLSRIERAYLESDQRVYEVPCQQCATFNRILWADIRWPEGERRKACWVCPDCGFPHEEHAKPALLAAGRWRATAPGDGRTAGFHLSALYSPFESWGDIAVQHGQAKGDPSAMQAWTNLKLGDPFEDMAGEEITADAVASRAETIGDVLPPGAVLLTAGVDTQDDRLEVEVVAWGAGEESWSILHHVIPGDPADRAVWLQLDELLSRTWPHARAVPDMPISAVCVDTGGHHTQAAYNFVRDKQARRVWGIKGHNVPGKQIWPRKPSHKNKGRVPLYLIGVHAAKEVIFARLKIKEAGPGFMHFPMDRSTQYFQQLTAEKMVTKWERGRPRRIFVNPTKARNEALDLRVYAFAALHGVIAAGFDLDRAVAALAPIPPRTPDRPVMAPPPPVRRATRSSWLSG</sequence>
<dbReference type="AlphaFoldDB" id="A0A418VXK4"/>
<name>A0A418VXK4_9PROT</name>
<dbReference type="GO" id="GO:0005524">
    <property type="term" value="F:ATP binding"/>
    <property type="evidence" value="ECO:0007669"/>
    <property type="project" value="InterPro"/>
</dbReference>
<feature type="region of interest" description="Disordered" evidence="1">
    <location>
        <begin position="588"/>
        <end position="614"/>
    </location>
</feature>
<dbReference type="OrthoDB" id="5181253at2"/>
<dbReference type="Pfam" id="PF20454">
    <property type="entry name" value="GpA_nuclease"/>
    <property type="match status" value="1"/>
</dbReference>
<protein>
    <submittedName>
        <fullName evidence="4">Phage terminase large subunit family protein</fullName>
    </submittedName>
</protein>
<evidence type="ECO:0000313" key="4">
    <source>
        <dbReference type="EMBL" id="RJF81882.1"/>
    </source>
</evidence>
<evidence type="ECO:0000259" key="3">
    <source>
        <dbReference type="Pfam" id="PF20454"/>
    </source>
</evidence>
<dbReference type="Proteomes" id="UP000283458">
    <property type="component" value="Unassembled WGS sequence"/>
</dbReference>
<proteinExistence type="inferred from homology"/>
<reference evidence="4 5" key="1">
    <citation type="submission" date="2018-09" db="EMBL/GenBank/DDBJ databases">
        <authorList>
            <person name="Zhu H."/>
        </authorList>
    </citation>
    <scope>NUCLEOTIDE SEQUENCE [LARGE SCALE GENOMIC DNA]</scope>
    <source>
        <strain evidence="4 5">K2W22B-5</strain>
    </source>
</reference>